<comment type="subcellular location">
    <subcellularLocation>
        <location evidence="1">Cytoplasm</location>
    </subcellularLocation>
</comment>
<organism evidence="6">
    <name type="scientific">Strombidium rassoulzadegani</name>
    <dbReference type="NCBI Taxonomy" id="1082188"/>
    <lineage>
        <taxon>Eukaryota</taxon>
        <taxon>Sar</taxon>
        <taxon>Alveolata</taxon>
        <taxon>Ciliophora</taxon>
        <taxon>Intramacronucleata</taxon>
        <taxon>Spirotrichea</taxon>
        <taxon>Oligotrichia</taxon>
        <taxon>Strombidiidae</taxon>
        <taxon>Strombidium</taxon>
    </lineage>
</organism>
<feature type="domain" description="Proteasome alpha-type subunits" evidence="5">
    <location>
        <begin position="4"/>
        <end position="26"/>
    </location>
</feature>
<dbReference type="SMART" id="SM00948">
    <property type="entry name" value="Proteasome_A_N"/>
    <property type="match status" value="1"/>
</dbReference>
<dbReference type="Gene3D" id="3.60.20.10">
    <property type="entry name" value="Glutamine Phosphoribosylpyrophosphate, subunit 1, domain 1"/>
    <property type="match status" value="1"/>
</dbReference>
<evidence type="ECO:0000256" key="3">
    <source>
        <dbReference type="ARBA" id="ARBA00022942"/>
    </source>
</evidence>
<keyword evidence="3 4" id="KW-0647">Proteasome</keyword>
<dbReference type="GO" id="GO:0006511">
    <property type="term" value="P:ubiquitin-dependent protein catabolic process"/>
    <property type="evidence" value="ECO:0007669"/>
    <property type="project" value="InterPro"/>
</dbReference>
<evidence type="ECO:0000259" key="5">
    <source>
        <dbReference type="SMART" id="SM00948"/>
    </source>
</evidence>
<keyword evidence="2" id="KW-0963">Cytoplasm</keyword>
<evidence type="ECO:0000256" key="1">
    <source>
        <dbReference type="ARBA" id="ARBA00004496"/>
    </source>
</evidence>
<dbReference type="GO" id="GO:0019773">
    <property type="term" value="C:proteasome core complex, alpha-subunit complex"/>
    <property type="evidence" value="ECO:0007669"/>
    <property type="project" value="UniProtKB-UniRule"/>
</dbReference>
<comment type="similarity">
    <text evidence="4">Belongs to the peptidase T1A family.</text>
</comment>
<dbReference type="InterPro" id="IPR000426">
    <property type="entry name" value="Proteasome_asu_N"/>
</dbReference>
<reference evidence="6" key="1">
    <citation type="submission" date="2021-01" db="EMBL/GenBank/DDBJ databases">
        <authorList>
            <person name="Corre E."/>
            <person name="Pelletier E."/>
            <person name="Niang G."/>
            <person name="Scheremetjew M."/>
            <person name="Finn R."/>
            <person name="Kale V."/>
            <person name="Holt S."/>
            <person name="Cochrane G."/>
            <person name="Meng A."/>
            <person name="Brown T."/>
            <person name="Cohen L."/>
        </authorList>
    </citation>
    <scope>NUCLEOTIDE SEQUENCE</scope>
    <source>
        <strain evidence="6">Ras09</strain>
    </source>
</reference>
<dbReference type="Pfam" id="PF00227">
    <property type="entry name" value="Proteasome"/>
    <property type="match status" value="1"/>
</dbReference>
<dbReference type="EMBL" id="HBIA01003618">
    <property type="protein sequence ID" value="CAE0230094.1"/>
    <property type="molecule type" value="Transcribed_RNA"/>
</dbReference>
<name>A0A7S3CJQ1_9SPIT</name>
<dbReference type="AlphaFoldDB" id="A0A7S3CJQ1"/>
<dbReference type="FunFam" id="3.60.20.10:FF:000004">
    <property type="entry name" value="Proteasome subunit alpha type-4"/>
    <property type="match status" value="1"/>
</dbReference>
<dbReference type="SUPFAM" id="SSF56235">
    <property type="entry name" value="N-terminal nucleophile aminohydrolases (Ntn hydrolases)"/>
    <property type="match status" value="1"/>
</dbReference>
<dbReference type="InterPro" id="IPR001353">
    <property type="entry name" value="Proteasome_sua/b"/>
</dbReference>
<dbReference type="GO" id="GO:0005737">
    <property type="term" value="C:cytoplasm"/>
    <property type="evidence" value="ECO:0007669"/>
    <property type="project" value="UniProtKB-SubCell"/>
</dbReference>
<dbReference type="PANTHER" id="PTHR11599">
    <property type="entry name" value="PROTEASOME SUBUNIT ALPHA/BETA"/>
    <property type="match status" value="1"/>
</dbReference>
<evidence type="ECO:0000256" key="2">
    <source>
        <dbReference type="ARBA" id="ARBA00022490"/>
    </source>
</evidence>
<proteinExistence type="inferred from homology"/>
<gene>
    <name evidence="6" type="ORF">SRAS04492_LOCUS1881</name>
</gene>
<evidence type="ECO:0000313" key="6">
    <source>
        <dbReference type="EMBL" id="CAE0230094.1"/>
    </source>
</evidence>
<dbReference type="InterPro" id="IPR050115">
    <property type="entry name" value="Proteasome_alpha"/>
</dbReference>
<protein>
    <recommendedName>
        <fullName evidence="5">Proteasome alpha-type subunits domain-containing protein</fullName>
    </recommendedName>
</protein>
<evidence type="ECO:0000256" key="4">
    <source>
        <dbReference type="PROSITE-ProRule" id="PRU00808"/>
    </source>
</evidence>
<dbReference type="PROSITE" id="PS51475">
    <property type="entry name" value="PROTEASOME_ALPHA_2"/>
    <property type="match status" value="1"/>
</dbReference>
<dbReference type="InterPro" id="IPR029055">
    <property type="entry name" value="Ntn_hydrolases_N"/>
</dbReference>
<dbReference type="Pfam" id="PF10584">
    <property type="entry name" value="Proteasome_A_N"/>
    <property type="match status" value="1"/>
</dbReference>
<dbReference type="NCBIfam" id="NF003075">
    <property type="entry name" value="PRK03996.1"/>
    <property type="match status" value="1"/>
</dbReference>
<sequence length="246" mass="27666">MPSYDKAITIFAPDGKLFQVEYAFEAVNRGTATVALKGKDCVVLAVEKKPVAHLQDPRTIRKIQRVDRHIMCTFSGLQADARILIDKARVECQSFRFNFEDEPTIDYIVKSVAENKQKYTQKGGVRPFGVSCFFAGFNNGQPKLFQSEPSGAYNEWRANAIGRNAANLREFLEKKWKDDLSSEQAVRLAIETLMEVVENADNVEICVMTADSKITMVEQEVLNGVCAQITKEKQEAEEAKKNSSQK</sequence>
<dbReference type="InterPro" id="IPR023332">
    <property type="entry name" value="Proteasome_alpha-type"/>
</dbReference>
<accession>A0A7S3CJQ1</accession>